<dbReference type="InterPro" id="IPR045210">
    <property type="entry name" value="RING-Ubox_PUB"/>
</dbReference>
<dbReference type="SMART" id="SM00504">
    <property type="entry name" value="Ubox"/>
    <property type="match status" value="1"/>
</dbReference>
<evidence type="ECO:0000256" key="7">
    <source>
        <dbReference type="SAM" id="Coils"/>
    </source>
</evidence>
<proteinExistence type="predicted"/>
<dbReference type="InterPro" id="IPR016024">
    <property type="entry name" value="ARM-type_fold"/>
</dbReference>
<dbReference type="GO" id="GO:0016567">
    <property type="term" value="P:protein ubiquitination"/>
    <property type="evidence" value="ECO:0007669"/>
    <property type="project" value="UniProtKB-UniPathway"/>
</dbReference>
<dbReference type="Gene3D" id="1.25.10.10">
    <property type="entry name" value="Leucine-rich Repeat Variant"/>
    <property type="match status" value="3"/>
</dbReference>
<dbReference type="PANTHER" id="PTHR45958">
    <property type="entry name" value="RING-TYPE E3 UBIQUITIN TRANSFERASE"/>
    <property type="match status" value="1"/>
</dbReference>
<dbReference type="SUPFAM" id="SSF48371">
    <property type="entry name" value="ARM repeat"/>
    <property type="match status" value="3"/>
</dbReference>
<evidence type="ECO:0000313" key="9">
    <source>
        <dbReference type="EMBL" id="KAB5531593.1"/>
    </source>
</evidence>
<sequence>MAREVIVNASVVSVSELLSHTVVAIFDTVHAAKEVLIQKDNFKKFSTYLEKTAYFLKDLSGFNLDDSDNLNNAVEILNCETKVAKRLAFECSNRNKIYLLLNCRKIVKHLEASTKEIGRALSLLSLASVDVSFGVSNGISKLCRKMLDAEYLAAVLEEEILGKIESAIKDGNVDQSYANNLLASIAEVVGISGERSALKREFEEFKNEIENVKLRKDMAEAIQMDRISSLLGKADATTSYEDREREYLDKRNFLGRQTLEPLHSFFCPITQDVMADPVETSSGKTYERSAIEKWFTEGQKVCPLTFTTLDTSVLRPNITLRRSIEEWKERNNLVAIVSIKQKLQSNDDQEVLQSLGQLHDLMAEREMHQEWVMLEGYVPVLTGLLGTKNREIRTHTLSILCILAKGSDHNKEKIAEADHALEFIVRSLARQIGESKLALQLLLELSKNNAVRDLIGNIQACIFLLVTTLNSEETEAARDAEELLENLSSLDENVIQMAKANYFKPLLRLLSSGKLFVYVFLPISFLSHDAGPENVRMTMAATLAEIDLTDHSKLSLFKYGALEPLLRLLKNDDLEVKKVAVKSLQNLSNVPENGLQMIREGAGGPLFEILYRHSLSSPRLREQVAAIIMNLAIATTCQEANPEQISLLESEEDIFKFFCLISLTGPEIQKSILLTFLAMCQSPSGVEIRAELRQLSAVQVLVQLCEHDHSIVRANAMKLFCCLTEDGDNTIILEHVGQRCIETLLEVIKESTDVEEIAAAMGIISNLPDDPNITLWLVDSEAVQVISTCLTGGSRNASHRKQITENAIKTLCRFTENLEWQKRVAMAGIIPELVQLLVSGTALMKQSAAISLKQLSESSSSLSCPVKKHGLFSCFAAPVRSCPVHLGICTVESSFCILEANALEPLVRMLGEDDPGVCEASLDALLTLIDGEKLQSGSKVLAEANAIVQIMKLLSSSSARVQEKTLGALERIFRIVEFKQKYGNSAKMSLVDITQRGSSSMKSQAAKILAQLNVLNEQSTYF</sequence>
<dbReference type="EMBL" id="VDCV01000012">
    <property type="protein sequence ID" value="KAB5531593.1"/>
    <property type="molecule type" value="Genomic_DNA"/>
</dbReference>
<protein>
    <recommendedName>
        <fullName evidence="3">RING-type E3 ubiquitin transferase</fullName>
        <ecNumber evidence="3">2.3.2.27</ecNumber>
    </recommendedName>
</protein>
<dbReference type="SUPFAM" id="SSF57850">
    <property type="entry name" value="RING/U-box"/>
    <property type="match status" value="1"/>
</dbReference>
<evidence type="ECO:0000256" key="4">
    <source>
        <dbReference type="ARBA" id="ARBA00022679"/>
    </source>
</evidence>
<dbReference type="UniPathway" id="UPA00143"/>
<dbReference type="PANTHER" id="PTHR45958:SF8">
    <property type="entry name" value="U-BOX DOMAIN-CONTAINING PROTEIN 44-LIKE"/>
    <property type="match status" value="1"/>
</dbReference>
<reference evidence="10" key="1">
    <citation type="journal article" date="2019" name="Gigascience">
        <title>De novo genome assembly of the endangered Acer yangbiense, a plant species with extremely small populations endemic to Yunnan Province, China.</title>
        <authorList>
            <person name="Yang J."/>
            <person name="Wariss H.M."/>
            <person name="Tao L."/>
            <person name="Zhang R."/>
            <person name="Yun Q."/>
            <person name="Hollingsworth P."/>
            <person name="Dao Z."/>
            <person name="Luo G."/>
            <person name="Guo H."/>
            <person name="Ma Y."/>
            <person name="Sun W."/>
        </authorList>
    </citation>
    <scope>NUCLEOTIDE SEQUENCE [LARGE SCALE GENOMIC DNA]</scope>
    <source>
        <strain evidence="10">cv. br00</strain>
    </source>
</reference>
<keyword evidence="7" id="KW-0175">Coiled coil</keyword>
<comment type="catalytic activity">
    <reaction evidence="1">
        <text>S-ubiquitinyl-[E2 ubiquitin-conjugating enzyme]-L-cysteine + [acceptor protein]-L-lysine = [E2 ubiquitin-conjugating enzyme]-L-cysteine + N(6)-ubiquitinyl-[acceptor protein]-L-lysine.</text>
        <dbReference type="EC" id="2.3.2.27"/>
    </reaction>
</comment>
<evidence type="ECO:0000256" key="2">
    <source>
        <dbReference type="ARBA" id="ARBA00004906"/>
    </source>
</evidence>
<name>A0A5N5KMJ5_9ROSI</name>
<keyword evidence="10" id="KW-1185">Reference proteome</keyword>
<feature type="domain" description="U-box" evidence="8">
    <location>
        <begin position="260"/>
        <end position="334"/>
    </location>
</feature>
<dbReference type="CDD" id="cd16664">
    <property type="entry name" value="RING-Ubox_PUB"/>
    <property type="match status" value="1"/>
</dbReference>
<feature type="coiled-coil region" evidence="7">
    <location>
        <begin position="470"/>
        <end position="500"/>
    </location>
</feature>
<dbReference type="EC" id="2.3.2.27" evidence="3"/>
<evidence type="ECO:0000256" key="6">
    <source>
        <dbReference type="PROSITE-ProRule" id="PRU00259"/>
    </source>
</evidence>
<organism evidence="9 10">
    <name type="scientific">Salix brachista</name>
    <dbReference type="NCBI Taxonomy" id="2182728"/>
    <lineage>
        <taxon>Eukaryota</taxon>
        <taxon>Viridiplantae</taxon>
        <taxon>Streptophyta</taxon>
        <taxon>Embryophyta</taxon>
        <taxon>Tracheophyta</taxon>
        <taxon>Spermatophyta</taxon>
        <taxon>Magnoliopsida</taxon>
        <taxon>eudicotyledons</taxon>
        <taxon>Gunneridae</taxon>
        <taxon>Pentapetalae</taxon>
        <taxon>rosids</taxon>
        <taxon>fabids</taxon>
        <taxon>Malpighiales</taxon>
        <taxon>Salicaceae</taxon>
        <taxon>Saliceae</taxon>
        <taxon>Salix</taxon>
    </lineage>
</organism>
<dbReference type="Gene3D" id="3.30.40.10">
    <property type="entry name" value="Zinc/RING finger domain, C3HC4 (zinc finger)"/>
    <property type="match status" value="1"/>
</dbReference>
<evidence type="ECO:0000313" key="10">
    <source>
        <dbReference type="Proteomes" id="UP000326939"/>
    </source>
</evidence>
<feature type="repeat" description="ARM" evidence="6">
    <location>
        <begin position="560"/>
        <end position="602"/>
    </location>
</feature>
<dbReference type="GO" id="GO:0061630">
    <property type="term" value="F:ubiquitin protein ligase activity"/>
    <property type="evidence" value="ECO:0007669"/>
    <property type="project" value="UniProtKB-EC"/>
</dbReference>
<evidence type="ECO:0000259" key="8">
    <source>
        <dbReference type="PROSITE" id="PS51698"/>
    </source>
</evidence>
<dbReference type="PROSITE" id="PS51698">
    <property type="entry name" value="U_BOX"/>
    <property type="match status" value="1"/>
</dbReference>
<evidence type="ECO:0000256" key="3">
    <source>
        <dbReference type="ARBA" id="ARBA00012483"/>
    </source>
</evidence>
<gene>
    <name evidence="9" type="ORF">DKX38_018263</name>
</gene>
<dbReference type="AlphaFoldDB" id="A0A5N5KMJ5"/>
<dbReference type="InterPro" id="IPR003613">
    <property type="entry name" value="Ubox_domain"/>
</dbReference>
<keyword evidence="5" id="KW-0677">Repeat</keyword>
<dbReference type="InterPro" id="IPR011989">
    <property type="entry name" value="ARM-like"/>
</dbReference>
<feature type="coiled-coil region" evidence="7">
    <location>
        <begin position="195"/>
        <end position="222"/>
    </location>
</feature>
<dbReference type="InterPro" id="IPR052608">
    <property type="entry name" value="U-box_domain_protein"/>
</dbReference>
<dbReference type="Pfam" id="PF00514">
    <property type="entry name" value="Arm"/>
    <property type="match status" value="1"/>
</dbReference>
<dbReference type="InterPro" id="IPR000225">
    <property type="entry name" value="Armadillo"/>
</dbReference>
<dbReference type="Pfam" id="PF04564">
    <property type="entry name" value="U-box"/>
    <property type="match status" value="1"/>
</dbReference>
<evidence type="ECO:0000256" key="5">
    <source>
        <dbReference type="ARBA" id="ARBA00022737"/>
    </source>
</evidence>
<dbReference type="PROSITE" id="PS50176">
    <property type="entry name" value="ARM_REPEAT"/>
    <property type="match status" value="1"/>
</dbReference>
<evidence type="ECO:0000256" key="1">
    <source>
        <dbReference type="ARBA" id="ARBA00000900"/>
    </source>
</evidence>
<comment type="caution">
    <text evidence="9">The sequence shown here is derived from an EMBL/GenBank/DDBJ whole genome shotgun (WGS) entry which is preliminary data.</text>
</comment>
<accession>A0A5N5KMJ5</accession>
<dbReference type="InterPro" id="IPR013083">
    <property type="entry name" value="Znf_RING/FYVE/PHD"/>
</dbReference>
<keyword evidence="4" id="KW-0808">Transferase</keyword>
<dbReference type="SMART" id="SM00185">
    <property type="entry name" value="ARM"/>
    <property type="match status" value="6"/>
</dbReference>
<dbReference type="Proteomes" id="UP000326939">
    <property type="component" value="Chromosome 12"/>
</dbReference>
<comment type="pathway">
    <text evidence="2">Protein modification; protein ubiquitination.</text>
</comment>